<sequence length="89" mass="9771">MLPWPDYFGKAPKASATGRHICAAPLRVRDDLELNESIRGPLGRERAGERLRSTLIGGRALVGRFLVALRGYPSMLFAHLAARDLASRS</sequence>
<proteinExistence type="predicted"/>
<protein>
    <submittedName>
        <fullName evidence="1">3-ketosteroid-delta-1-dehydrogenase</fullName>
        <ecNumber evidence="1">1.3.99.4</ecNumber>
    </submittedName>
</protein>
<dbReference type="RefSeq" id="WP_231923101.1">
    <property type="nucleotide sequence ID" value="NZ_JAFBBL010000001.1"/>
</dbReference>
<evidence type="ECO:0000313" key="2">
    <source>
        <dbReference type="Proteomes" id="UP000249091"/>
    </source>
</evidence>
<organism evidence="1 2">
    <name type="scientific">Rhodococcus coprophilus</name>
    <dbReference type="NCBI Taxonomy" id="38310"/>
    <lineage>
        <taxon>Bacteria</taxon>
        <taxon>Bacillati</taxon>
        <taxon>Actinomycetota</taxon>
        <taxon>Actinomycetes</taxon>
        <taxon>Mycobacteriales</taxon>
        <taxon>Nocardiaceae</taxon>
        <taxon>Rhodococcus</taxon>
    </lineage>
</organism>
<keyword evidence="2" id="KW-1185">Reference proteome</keyword>
<evidence type="ECO:0000313" key="1">
    <source>
        <dbReference type="EMBL" id="SQI34714.1"/>
    </source>
</evidence>
<dbReference type="STRING" id="1219011.GCA_001895045_02327"/>
<dbReference type="Proteomes" id="UP000249091">
    <property type="component" value="Chromosome 1"/>
</dbReference>
<name>A0A2X4XDL1_9NOCA</name>
<dbReference type="Gene3D" id="3.50.50.60">
    <property type="entry name" value="FAD/NAD(P)-binding domain"/>
    <property type="match status" value="1"/>
</dbReference>
<dbReference type="AlphaFoldDB" id="A0A2X4XDL1"/>
<dbReference type="KEGG" id="rcr:NCTC10994_02886"/>
<dbReference type="GO" id="GO:0047571">
    <property type="term" value="F:3-oxosteroid 1-dehydrogenase activity"/>
    <property type="evidence" value="ECO:0007669"/>
    <property type="project" value="UniProtKB-EC"/>
</dbReference>
<accession>A0A2X4XDL1</accession>
<gene>
    <name evidence="1" type="ORF">NCTC10994_02886</name>
</gene>
<reference evidence="1 2" key="1">
    <citation type="submission" date="2018-06" db="EMBL/GenBank/DDBJ databases">
        <authorList>
            <consortium name="Pathogen Informatics"/>
            <person name="Doyle S."/>
        </authorList>
    </citation>
    <scope>NUCLEOTIDE SEQUENCE [LARGE SCALE GENOMIC DNA]</scope>
    <source>
        <strain evidence="1 2">NCTC10994</strain>
    </source>
</reference>
<dbReference type="EMBL" id="LS483468">
    <property type="protein sequence ID" value="SQI34714.1"/>
    <property type="molecule type" value="Genomic_DNA"/>
</dbReference>
<dbReference type="EC" id="1.3.99.4" evidence="1"/>
<dbReference type="InterPro" id="IPR036188">
    <property type="entry name" value="FAD/NAD-bd_sf"/>
</dbReference>
<keyword evidence="1" id="KW-0560">Oxidoreductase</keyword>